<keyword evidence="5" id="KW-0812">Transmembrane</keyword>
<feature type="domain" description="Penicillin-binding protein dimerisation" evidence="13">
    <location>
        <begin position="52"/>
        <end position="140"/>
    </location>
</feature>
<dbReference type="PANTHER" id="PTHR30627">
    <property type="entry name" value="PEPTIDOGLYCAN D,D-TRANSPEPTIDASE"/>
    <property type="match status" value="1"/>
</dbReference>
<evidence type="ECO:0000256" key="6">
    <source>
        <dbReference type="ARBA" id="ARBA00022960"/>
    </source>
</evidence>
<feature type="domain" description="Penicillin-binding protein dimerisation" evidence="13">
    <location>
        <begin position="210"/>
        <end position="350"/>
    </location>
</feature>
<comment type="subcellular location">
    <subcellularLocation>
        <location evidence="2">Cell membrane</location>
    </subcellularLocation>
    <subcellularLocation>
        <location evidence="1">Membrane</location>
        <topology evidence="1">Single-pass membrane protein</topology>
    </subcellularLocation>
</comment>
<dbReference type="PANTHER" id="PTHR30627:SF2">
    <property type="entry name" value="PEPTIDOGLYCAN D,D-TRANSPEPTIDASE MRDA"/>
    <property type="match status" value="1"/>
</dbReference>
<evidence type="ECO:0000256" key="5">
    <source>
        <dbReference type="ARBA" id="ARBA00022692"/>
    </source>
</evidence>
<keyword evidence="8" id="KW-1133">Transmembrane helix</keyword>
<evidence type="ECO:0000256" key="1">
    <source>
        <dbReference type="ARBA" id="ARBA00004167"/>
    </source>
</evidence>
<evidence type="ECO:0000313" key="15">
    <source>
        <dbReference type="Proteomes" id="UP000663499"/>
    </source>
</evidence>
<dbReference type="GO" id="GO:0071972">
    <property type="term" value="F:peptidoglycan L,D-transpeptidase activity"/>
    <property type="evidence" value="ECO:0007669"/>
    <property type="project" value="TreeGrafter"/>
</dbReference>
<dbReference type="Gene3D" id="3.40.710.10">
    <property type="entry name" value="DD-peptidase/beta-lactamase superfamily"/>
    <property type="match status" value="1"/>
</dbReference>
<evidence type="ECO:0000256" key="8">
    <source>
        <dbReference type="ARBA" id="ARBA00022989"/>
    </source>
</evidence>
<evidence type="ECO:0000256" key="3">
    <source>
        <dbReference type="ARBA" id="ARBA00007171"/>
    </source>
</evidence>
<evidence type="ECO:0000256" key="4">
    <source>
        <dbReference type="ARBA" id="ARBA00022475"/>
    </source>
</evidence>
<dbReference type="InterPro" id="IPR001460">
    <property type="entry name" value="PCN-bd_Tpept"/>
</dbReference>
<name>A0A975AHG5_9FIRM</name>
<feature type="domain" description="Penicillin-binding protein transpeptidase" evidence="12">
    <location>
        <begin position="653"/>
        <end position="808"/>
    </location>
</feature>
<dbReference type="GO" id="GO:0008360">
    <property type="term" value="P:regulation of cell shape"/>
    <property type="evidence" value="ECO:0007669"/>
    <property type="project" value="UniProtKB-KW"/>
</dbReference>
<dbReference type="AlphaFoldDB" id="A0A975AHG5"/>
<dbReference type="InterPro" id="IPR005311">
    <property type="entry name" value="PBP_dimer"/>
</dbReference>
<dbReference type="RefSeq" id="WP_207299330.1">
    <property type="nucleotide sequence ID" value="NZ_CP071444.1"/>
</dbReference>
<dbReference type="Pfam" id="PF00905">
    <property type="entry name" value="Transpeptidase"/>
    <property type="match status" value="2"/>
</dbReference>
<dbReference type="GO" id="GO:0005886">
    <property type="term" value="C:plasma membrane"/>
    <property type="evidence" value="ECO:0007669"/>
    <property type="project" value="UniProtKB-SubCell"/>
</dbReference>
<evidence type="ECO:0008006" key="16">
    <source>
        <dbReference type="Google" id="ProtNLM"/>
    </source>
</evidence>
<evidence type="ECO:0000256" key="2">
    <source>
        <dbReference type="ARBA" id="ARBA00004236"/>
    </source>
</evidence>
<dbReference type="GO" id="GO:0009252">
    <property type="term" value="P:peptidoglycan biosynthetic process"/>
    <property type="evidence" value="ECO:0007669"/>
    <property type="project" value="UniProtKB-KW"/>
</dbReference>
<evidence type="ECO:0000313" key="14">
    <source>
        <dbReference type="EMBL" id="QSX07988.1"/>
    </source>
</evidence>
<dbReference type="Proteomes" id="UP000663499">
    <property type="component" value="Chromosome"/>
</dbReference>
<keyword evidence="6" id="KW-0133">Cell shape</keyword>
<dbReference type="SUPFAM" id="SSF56601">
    <property type="entry name" value="beta-lactamase/transpeptidase-like"/>
    <property type="match status" value="1"/>
</dbReference>
<dbReference type="Gene3D" id="3.90.1310.10">
    <property type="entry name" value="Penicillin-binding protein 2a (Domain 2)"/>
    <property type="match status" value="2"/>
</dbReference>
<feature type="region of interest" description="Disordered" evidence="11">
    <location>
        <begin position="822"/>
        <end position="842"/>
    </location>
</feature>
<evidence type="ECO:0000256" key="11">
    <source>
        <dbReference type="SAM" id="MobiDB-lite"/>
    </source>
</evidence>
<dbReference type="SUPFAM" id="SSF56519">
    <property type="entry name" value="Penicillin binding protein dimerisation domain"/>
    <property type="match status" value="2"/>
</dbReference>
<evidence type="ECO:0000256" key="7">
    <source>
        <dbReference type="ARBA" id="ARBA00022984"/>
    </source>
</evidence>
<evidence type="ECO:0000256" key="9">
    <source>
        <dbReference type="ARBA" id="ARBA00023136"/>
    </source>
</evidence>
<keyword evidence="4" id="KW-1003">Cell membrane</keyword>
<keyword evidence="10" id="KW-0961">Cell wall biogenesis/degradation</keyword>
<proteinExistence type="inferred from homology"/>
<dbReference type="KEGG" id="alka:J0B03_09265"/>
<dbReference type="Pfam" id="PF03717">
    <property type="entry name" value="PBP_dimer"/>
    <property type="match status" value="2"/>
</dbReference>
<reference evidence="14" key="1">
    <citation type="submission" date="2021-03" db="EMBL/GenBank/DDBJ databases">
        <title>Alkalibacter marinus sp. nov., isolated from tidal flat sediment.</title>
        <authorList>
            <person name="Namirimu T."/>
            <person name="Yang J.-A."/>
            <person name="Yang S.-H."/>
            <person name="Kim Y.-J."/>
            <person name="Kwon K.K."/>
        </authorList>
    </citation>
    <scope>NUCLEOTIDE SEQUENCE</scope>
    <source>
        <strain evidence="14">ES005</strain>
    </source>
</reference>
<evidence type="ECO:0000259" key="13">
    <source>
        <dbReference type="Pfam" id="PF03717"/>
    </source>
</evidence>
<dbReference type="EMBL" id="CP071444">
    <property type="protein sequence ID" value="QSX07988.1"/>
    <property type="molecule type" value="Genomic_DNA"/>
</dbReference>
<keyword evidence="7" id="KW-0573">Peptidoglycan synthesis</keyword>
<dbReference type="InterPro" id="IPR012338">
    <property type="entry name" value="Beta-lactam/transpept-like"/>
</dbReference>
<gene>
    <name evidence="14" type="ORF">J0B03_09265</name>
</gene>
<evidence type="ECO:0000259" key="12">
    <source>
        <dbReference type="Pfam" id="PF00905"/>
    </source>
</evidence>
<feature type="compositionally biased region" description="Acidic residues" evidence="11">
    <location>
        <begin position="828"/>
        <end position="842"/>
    </location>
</feature>
<comment type="similarity">
    <text evidence="3">Belongs to the transpeptidase family.</text>
</comment>
<evidence type="ECO:0000256" key="10">
    <source>
        <dbReference type="ARBA" id="ARBA00023316"/>
    </source>
</evidence>
<organism evidence="14 15">
    <name type="scientific">Alkalibacter rhizosphaerae</name>
    <dbReference type="NCBI Taxonomy" id="2815577"/>
    <lineage>
        <taxon>Bacteria</taxon>
        <taxon>Bacillati</taxon>
        <taxon>Bacillota</taxon>
        <taxon>Clostridia</taxon>
        <taxon>Eubacteriales</taxon>
        <taxon>Eubacteriaceae</taxon>
        <taxon>Alkalibacter</taxon>
    </lineage>
</organism>
<sequence>MNEKKYRIPFLFGFLVVMMGLFLFRLAQLQIVDGEYYQVAADSKMMRKVNESAPRGEIYTADGYQVAKNRIGYSIDLTYADMDEEKRNEVFLELYQILDRNEEEFVDEFPILMENNTFEFTFLRDEVSWKKDNEIPENADPRETLDILRQRYNVKPEVNDIVALEAIEKVHLEQALPILNRDGSLIYRFKHQENLWKRSYGFKDLELDFNARESFEKLREIFEIDNSYSDEEARKIMIFRQILKNQGFRSWEPVEITKDVKLATVLEIDEKIHQLPGVSVIARPIREYPFGNLAAHILGYIGKVNETDVEEGYKMTDMKGISGIEAVYEEYLKGEDGVRLAVTDYLGRPQEAGGGETVEPIPGMDVITTIDYDLQKVAEEALEEQIKAIRANNRAPKASSGAAVVIDVKTGAVKAMASYPDYDPNLFVTGISTEDWKQLNVVVDDPLYPKPLYNNATMTALQPGSTFKPLLAIAGLENGAITATSQIYCYGVHPIFTQFSCLGRHGGETVVEALRDSCNVFFYETGYRLGVDTMEEYITAFGLGQRTGIEIAESPGYLATKTEKRQVWTYAASDYLRKTIGIEGTATIVNDEGNEQLVYKSYAIAKELYDQVDEDTYKTYGDVYRKAAEVLQKYNIRDTRYLHRITEYLLAGRWVVSDTINASIGQGGNSFTPIQIANAVATLVNGGNRMETYLVEQVLDFEGNVVYEHIPNIKDTVEMKDSNLALVKQGMKLVTTVSTARSGFAGFDHQNIGVGGKTGTAQYGGTRYDNTGWFTAFAPYDEPEIAVAVMIVQGKTSSNSVPPARKILDAYFYDNMTFEERQQAELDQQAEEETMDEEELER</sequence>
<dbReference type="InterPro" id="IPR036138">
    <property type="entry name" value="PBP_dimer_sf"/>
</dbReference>
<accession>A0A975AHG5</accession>
<keyword evidence="9" id="KW-0472">Membrane</keyword>
<feature type="domain" description="Penicillin-binding protein transpeptidase" evidence="12">
    <location>
        <begin position="401"/>
        <end position="562"/>
    </location>
</feature>
<dbReference type="GO" id="GO:0008658">
    <property type="term" value="F:penicillin binding"/>
    <property type="evidence" value="ECO:0007669"/>
    <property type="project" value="InterPro"/>
</dbReference>
<dbReference type="InterPro" id="IPR050515">
    <property type="entry name" value="Beta-lactam/transpept"/>
</dbReference>
<dbReference type="GO" id="GO:0071555">
    <property type="term" value="P:cell wall organization"/>
    <property type="evidence" value="ECO:0007669"/>
    <property type="project" value="UniProtKB-KW"/>
</dbReference>
<protein>
    <recommendedName>
        <fullName evidence="16">Penicillin-binding protein 2</fullName>
    </recommendedName>
</protein>
<keyword evidence="15" id="KW-1185">Reference proteome</keyword>